<feature type="transmembrane region" description="Helical" evidence="2">
    <location>
        <begin position="40"/>
        <end position="61"/>
    </location>
</feature>
<keyword evidence="2" id="KW-1133">Transmembrane helix</keyword>
<comment type="caution">
    <text evidence="3">The sequence shown here is derived from an EMBL/GenBank/DDBJ whole genome shotgun (WGS) entry which is preliminary data.</text>
</comment>
<evidence type="ECO:0000313" key="3">
    <source>
        <dbReference type="EMBL" id="TRY17421.1"/>
    </source>
</evidence>
<evidence type="ECO:0000313" key="4">
    <source>
        <dbReference type="Proteomes" id="UP000317638"/>
    </source>
</evidence>
<accession>A0A553JY94</accession>
<keyword evidence="2" id="KW-0472">Membrane</keyword>
<dbReference type="AlphaFoldDB" id="A0A553JY94"/>
<gene>
    <name evidence="3" type="ORF">FOJ82_12870</name>
</gene>
<dbReference type="OrthoDB" id="3732773at2"/>
<name>A0A553JY94_9ACTN</name>
<reference evidence="3 4" key="1">
    <citation type="submission" date="2019-07" db="EMBL/GenBank/DDBJ databases">
        <authorList>
            <person name="Zhou L.-Y."/>
        </authorList>
    </citation>
    <scope>NUCLEOTIDE SEQUENCE [LARGE SCALE GENOMIC DNA]</scope>
    <source>
        <strain evidence="3 4">YIM 101269</strain>
    </source>
</reference>
<sequence length="75" mass="8331">MRVFSDLNLNGSSPMRAQPKVGEWGPEQVPGTRWKKWQRVLVPVIAVALAVGVFFLARMFYLMLTQPQAMAAALG</sequence>
<dbReference type="Proteomes" id="UP000317638">
    <property type="component" value="Unassembled WGS sequence"/>
</dbReference>
<feature type="region of interest" description="Disordered" evidence="1">
    <location>
        <begin position="1"/>
        <end position="27"/>
    </location>
</feature>
<evidence type="ECO:0000256" key="1">
    <source>
        <dbReference type="SAM" id="MobiDB-lite"/>
    </source>
</evidence>
<dbReference type="RefSeq" id="WP_143938885.1">
    <property type="nucleotide sequence ID" value="NZ_VKKG01000005.1"/>
</dbReference>
<keyword evidence="2" id="KW-0812">Transmembrane</keyword>
<dbReference type="EMBL" id="VKKG01000005">
    <property type="protein sequence ID" value="TRY17421.1"/>
    <property type="molecule type" value="Genomic_DNA"/>
</dbReference>
<protein>
    <submittedName>
        <fullName evidence="3">Uncharacterized protein</fullName>
    </submittedName>
</protein>
<organism evidence="3 4">
    <name type="scientific">Tessaracoccus rhinocerotis</name>
    <dbReference type="NCBI Taxonomy" id="1689449"/>
    <lineage>
        <taxon>Bacteria</taxon>
        <taxon>Bacillati</taxon>
        <taxon>Actinomycetota</taxon>
        <taxon>Actinomycetes</taxon>
        <taxon>Propionibacteriales</taxon>
        <taxon>Propionibacteriaceae</taxon>
        <taxon>Tessaracoccus</taxon>
    </lineage>
</organism>
<proteinExistence type="predicted"/>
<evidence type="ECO:0000256" key="2">
    <source>
        <dbReference type="SAM" id="Phobius"/>
    </source>
</evidence>
<keyword evidence="4" id="KW-1185">Reference proteome</keyword>